<gene>
    <name evidence="3" type="ORF">QSG27_25910</name>
</gene>
<feature type="signal peptide" evidence="1">
    <location>
        <begin position="1"/>
        <end position="19"/>
    </location>
</feature>
<protein>
    <submittedName>
        <fullName evidence="3">DUF1194 domain-containing protein</fullName>
    </submittedName>
</protein>
<proteinExistence type="predicted"/>
<dbReference type="Pfam" id="PF06707">
    <property type="entry name" value="DUF1194"/>
    <property type="match status" value="1"/>
</dbReference>
<dbReference type="Proteomes" id="UP001227317">
    <property type="component" value="Unassembled WGS sequence"/>
</dbReference>
<evidence type="ECO:0000256" key="1">
    <source>
        <dbReference type="SAM" id="SignalP"/>
    </source>
</evidence>
<dbReference type="RefSeq" id="WP_306711273.1">
    <property type="nucleotide sequence ID" value="NZ_JAUJFI010000207.1"/>
</dbReference>
<dbReference type="CDD" id="cd00198">
    <property type="entry name" value="vWFA"/>
    <property type="match status" value="1"/>
</dbReference>
<accession>A0ABU0WPK4</accession>
<organism evidence="3 4">
    <name type="scientific">Azospirillum isscasi</name>
    <dbReference type="NCBI Taxonomy" id="3053926"/>
    <lineage>
        <taxon>Bacteria</taxon>
        <taxon>Pseudomonadati</taxon>
        <taxon>Pseudomonadota</taxon>
        <taxon>Alphaproteobacteria</taxon>
        <taxon>Rhodospirillales</taxon>
        <taxon>Azospirillaceae</taxon>
        <taxon>Azospirillum</taxon>
    </lineage>
</organism>
<keyword evidence="1" id="KW-0732">Signal</keyword>
<dbReference type="InterPro" id="IPR010607">
    <property type="entry name" value="DUF1194"/>
</dbReference>
<reference evidence="3 4" key="1">
    <citation type="submission" date="2023-06" db="EMBL/GenBank/DDBJ databases">
        <title>Azospirillum isscasensis sp.nov, a bacterium isolated from rhizosphere soil of rice.</title>
        <authorList>
            <person name="Wang H."/>
        </authorList>
    </citation>
    <scope>NUCLEOTIDE SEQUENCE [LARGE SCALE GENOMIC DNA]</scope>
    <source>
        <strain evidence="3 4">C340-1</strain>
    </source>
</reference>
<dbReference type="SUPFAM" id="SSF53300">
    <property type="entry name" value="vWA-like"/>
    <property type="match status" value="1"/>
</dbReference>
<dbReference type="EMBL" id="JAUJFI010000207">
    <property type="protein sequence ID" value="MDQ2106158.1"/>
    <property type="molecule type" value="Genomic_DNA"/>
</dbReference>
<dbReference type="InterPro" id="IPR002035">
    <property type="entry name" value="VWF_A"/>
</dbReference>
<dbReference type="InterPro" id="IPR036465">
    <property type="entry name" value="vWFA_dom_sf"/>
</dbReference>
<evidence type="ECO:0000313" key="3">
    <source>
        <dbReference type="EMBL" id="MDQ2106158.1"/>
    </source>
</evidence>
<feature type="chain" id="PRO_5045842526" evidence="1">
    <location>
        <begin position="20"/>
        <end position="250"/>
    </location>
</feature>
<sequence>MRRRTILALPAFLAGAWLAGPLRAEPGAKAKAKPSAPAGRRVALELVLALDGSASITDGDLEFQLQGHAAAFRDPDVSDAVTMGGMAATLVVFSGPHSLRVLVPWTALTSAEEVAAFANRIDKAPRGFQGDSTALGNAIEESVKLFAGNGFDAPRKVIDIVSNGFSNSGPDPAGARDRAERRGITINALAILDEFPWLEEYYRENVVGGVNCFVKTAMDRGSFVEALRQKLIQEIATAPAPRSVIAAANL</sequence>
<dbReference type="Gene3D" id="3.40.50.410">
    <property type="entry name" value="von Willebrand factor, type A domain"/>
    <property type="match status" value="1"/>
</dbReference>
<evidence type="ECO:0000259" key="2">
    <source>
        <dbReference type="PROSITE" id="PS50234"/>
    </source>
</evidence>
<dbReference type="PROSITE" id="PS50234">
    <property type="entry name" value="VWFA"/>
    <property type="match status" value="1"/>
</dbReference>
<name>A0ABU0WPK4_9PROT</name>
<keyword evidence="4" id="KW-1185">Reference proteome</keyword>
<comment type="caution">
    <text evidence="3">The sequence shown here is derived from an EMBL/GenBank/DDBJ whole genome shotgun (WGS) entry which is preliminary data.</text>
</comment>
<evidence type="ECO:0000313" key="4">
    <source>
        <dbReference type="Proteomes" id="UP001227317"/>
    </source>
</evidence>
<feature type="domain" description="VWFA" evidence="2">
    <location>
        <begin position="45"/>
        <end position="235"/>
    </location>
</feature>